<feature type="region of interest" description="Disordered" evidence="1">
    <location>
        <begin position="1"/>
        <end position="34"/>
    </location>
</feature>
<organism evidence="2">
    <name type="scientific">marine sediment metagenome</name>
    <dbReference type="NCBI Taxonomy" id="412755"/>
    <lineage>
        <taxon>unclassified sequences</taxon>
        <taxon>metagenomes</taxon>
        <taxon>ecological metagenomes</taxon>
    </lineage>
</organism>
<evidence type="ECO:0000313" key="2">
    <source>
        <dbReference type="EMBL" id="KKK63518.1"/>
    </source>
</evidence>
<evidence type="ECO:0000256" key="1">
    <source>
        <dbReference type="SAM" id="MobiDB-lite"/>
    </source>
</evidence>
<reference evidence="2" key="1">
    <citation type="journal article" date="2015" name="Nature">
        <title>Complex archaea that bridge the gap between prokaryotes and eukaryotes.</title>
        <authorList>
            <person name="Spang A."/>
            <person name="Saw J.H."/>
            <person name="Jorgensen S.L."/>
            <person name="Zaremba-Niedzwiedzka K."/>
            <person name="Martijn J."/>
            <person name="Lind A.E."/>
            <person name="van Eijk R."/>
            <person name="Schleper C."/>
            <person name="Guy L."/>
            <person name="Ettema T.J."/>
        </authorList>
    </citation>
    <scope>NUCLEOTIDE SEQUENCE</scope>
</reference>
<feature type="compositionally biased region" description="Pro residues" evidence="1">
    <location>
        <begin position="1"/>
        <end position="15"/>
    </location>
</feature>
<protein>
    <submittedName>
        <fullName evidence="2">Uncharacterized protein</fullName>
    </submittedName>
</protein>
<dbReference type="EMBL" id="LAZR01061472">
    <property type="protein sequence ID" value="KKK63518.1"/>
    <property type="molecule type" value="Genomic_DNA"/>
</dbReference>
<accession>A0A0F8X3L2</accession>
<feature type="non-terminal residue" evidence="2">
    <location>
        <position position="159"/>
    </location>
</feature>
<dbReference type="Pfam" id="PF13479">
    <property type="entry name" value="AAA_24"/>
    <property type="match status" value="1"/>
</dbReference>
<comment type="caution">
    <text evidence="2">The sequence shown here is derived from an EMBL/GenBank/DDBJ whole genome shotgun (WGS) entry which is preliminary data.</text>
</comment>
<dbReference type="AlphaFoldDB" id="A0A0F8X3L2"/>
<proteinExistence type="predicted"/>
<sequence>MKPPARKPPAPPARKPPVSATAKATAAPSKKFQVETWDTEKEGQRIILYADSGMGKTTACALLPNPKFADFKGGSDKILHPVTGERLQYIPDVETFDDVRAVCHQPDLFKPGDSFVLDTGTDFEDRGLEWMLANVLAGDKGKTYTATGVENYGWGKGYR</sequence>
<gene>
    <name evidence="2" type="ORF">LCGC14_2993480</name>
</gene>
<feature type="compositionally biased region" description="Low complexity" evidence="1">
    <location>
        <begin position="16"/>
        <end position="31"/>
    </location>
</feature>
<name>A0A0F8X3L2_9ZZZZ</name>